<dbReference type="RefSeq" id="WP_372390383.1">
    <property type="nucleotide sequence ID" value="NZ_JBGNYA010000001.1"/>
</dbReference>
<proteinExistence type="predicted"/>
<sequence length="77" mass="8259">MVRFGALLLGVVLTFFGFGAAWNAREVARKDEQYDAIGSRRGWLDAEPAGWKVSVVRLSWGIVGIIGLALVGAGLLL</sequence>
<feature type="transmembrane region" description="Helical" evidence="1">
    <location>
        <begin position="58"/>
        <end position="76"/>
    </location>
</feature>
<keyword evidence="3" id="KW-1185">Reference proteome</keyword>
<protein>
    <submittedName>
        <fullName evidence="2">Uncharacterized protein</fullName>
    </submittedName>
</protein>
<keyword evidence="1" id="KW-1133">Transmembrane helix</keyword>
<reference evidence="2 3" key="1">
    <citation type="submission" date="2024-08" db="EMBL/GenBank/DDBJ databases">
        <title>Halobellus sp. MBLA0158 whole genome sequence.</title>
        <authorList>
            <person name="Hwang C.Y."/>
            <person name="Cho E.-S."/>
            <person name="Seo M.-J."/>
        </authorList>
    </citation>
    <scope>NUCLEOTIDE SEQUENCE [LARGE SCALE GENOMIC DNA]</scope>
    <source>
        <strain evidence="2 3">MBLA0158</strain>
    </source>
</reference>
<evidence type="ECO:0000313" key="3">
    <source>
        <dbReference type="Proteomes" id="UP001570511"/>
    </source>
</evidence>
<accession>A0ABD5MIE6</accession>
<evidence type="ECO:0000313" key="2">
    <source>
        <dbReference type="EMBL" id="MFA1611930.1"/>
    </source>
</evidence>
<dbReference type="AlphaFoldDB" id="A0ABD5MIE6"/>
<evidence type="ECO:0000256" key="1">
    <source>
        <dbReference type="SAM" id="Phobius"/>
    </source>
</evidence>
<gene>
    <name evidence="2" type="ORF">OS889_13055</name>
</gene>
<keyword evidence="1" id="KW-0472">Membrane</keyword>
<dbReference type="Proteomes" id="UP001570511">
    <property type="component" value="Unassembled WGS sequence"/>
</dbReference>
<organism evidence="2 3">
    <name type="scientific">Halobellus rubicundus</name>
    <dbReference type="NCBI Taxonomy" id="2996466"/>
    <lineage>
        <taxon>Archaea</taxon>
        <taxon>Methanobacteriati</taxon>
        <taxon>Methanobacteriota</taxon>
        <taxon>Stenosarchaea group</taxon>
        <taxon>Halobacteria</taxon>
        <taxon>Halobacteriales</taxon>
        <taxon>Haloferacaceae</taxon>
        <taxon>Halobellus</taxon>
    </lineage>
</organism>
<dbReference type="EMBL" id="JBGNYA010000001">
    <property type="protein sequence ID" value="MFA1611930.1"/>
    <property type="molecule type" value="Genomic_DNA"/>
</dbReference>
<keyword evidence="1" id="KW-0812">Transmembrane</keyword>
<name>A0ABD5MIE6_9EURY</name>
<comment type="caution">
    <text evidence="2">The sequence shown here is derived from an EMBL/GenBank/DDBJ whole genome shotgun (WGS) entry which is preliminary data.</text>
</comment>